<organism evidence="1">
    <name type="scientific">Skeletonema marinoi</name>
    <dbReference type="NCBI Taxonomy" id="267567"/>
    <lineage>
        <taxon>Eukaryota</taxon>
        <taxon>Sar</taxon>
        <taxon>Stramenopiles</taxon>
        <taxon>Ochrophyta</taxon>
        <taxon>Bacillariophyta</taxon>
        <taxon>Coscinodiscophyceae</taxon>
        <taxon>Thalassiosirophycidae</taxon>
        <taxon>Thalassiosirales</taxon>
        <taxon>Skeletonemataceae</taxon>
        <taxon>Skeletonema</taxon>
        <taxon>Skeletonema marinoi-dohrnii complex</taxon>
    </lineage>
</organism>
<name>A0A6U3WGK5_9STRA</name>
<sequence length="188" mass="22259">MNEWRITHAHHNSFHLNESESILSKWRSIVESNGCHFVASTLFRDALSHSLAKDKGRWENVSREEYFDHLHTRDQSSLYGSETQLDYFLYNKITRNPRAVDAQVKVERALQLLARHFEIVAMGGHDKFKQRIQQFTGWEEKEMPRKNSHRGNLNFTKKEVENMQKLLEENGDIDFIEKVKLLFDNPMI</sequence>
<dbReference type="EMBL" id="HBGZ01018062">
    <property type="protein sequence ID" value="CAD9608772.1"/>
    <property type="molecule type" value="Transcribed_RNA"/>
</dbReference>
<proteinExistence type="predicted"/>
<evidence type="ECO:0000313" key="2">
    <source>
        <dbReference type="EMBL" id="CAD9608772.1"/>
    </source>
</evidence>
<protein>
    <submittedName>
        <fullName evidence="1">Uncharacterized protein</fullName>
    </submittedName>
</protein>
<evidence type="ECO:0000313" key="1">
    <source>
        <dbReference type="EMBL" id="CAD9608769.1"/>
    </source>
</evidence>
<dbReference type="AlphaFoldDB" id="A0A6U3WGK5"/>
<dbReference type="EMBL" id="HBGZ01018061">
    <property type="protein sequence ID" value="CAD9608769.1"/>
    <property type="molecule type" value="Transcribed_RNA"/>
</dbReference>
<gene>
    <name evidence="1" type="ORF">SMAR0320_LOCUS13008</name>
    <name evidence="2" type="ORF">SMAR0320_LOCUS13009</name>
</gene>
<reference evidence="1" key="1">
    <citation type="submission" date="2021-01" db="EMBL/GenBank/DDBJ databases">
        <authorList>
            <person name="Corre E."/>
            <person name="Pelletier E."/>
            <person name="Niang G."/>
            <person name="Scheremetjew M."/>
            <person name="Finn R."/>
            <person name="Kale V."/>
            <person name="Holt S."/>
            <person name="Cochrane G."/>
            <person name="Meng A."/>
            <person name="Brown T."/>
            <person name="Cohen L."/>
        </authorList>
    </citation>
    <scope>NUCLEOTIDE SEQUENCE</scope>
    <source>
        <strain evidence="1">SM1012Den-03</strain>
    </source>
</reference>
<accession>A0A6U3WGK5</accession>